<evidence type="ECO:0000256" key="9">
    <source>
        <dbReference type="ARBA" id="ARBA00022824"/>
    </source>
</evidence>
<dbReference type="GO" id="GO:0005739">
    <property type="term" value="C:mitochondrion"/>
    <property type="evidence" value="ECO:0007669"/>
    <property type="project" value="UniProtKB-SubCell"/>
</dbReference>
<comment type="subcellular location">
    <subcellularLocation>
        <location evidence="3">Cytoplasm</location>
        <location evidence="3">Cytosol</location>
    </subcellularLocation>
    <subcellularLocation>
        <location evidence="2">Endoplasmic reticulum</location>
    </subcellularLocation>
    <subcellularLocation>
        <location evidence="4">Golgi apparatus</location>
    </subcellularLocation>
    <subcellularLocation>
        <location evidence="1">Mitochondrion</location>
    </subcellularLocation>
</comment>
<evidence type="ECO:0000256" key="11">
    <source>
        <dbReference type="ARBA" id="ARBA00023128"/>
    </source>
</evidence>
<dbReference type="PANTHER" id="PTHR10903:SF170">
    <property type="entry name" value="GTPASE IMAP FAMILY MEMBER 7"/>
    <property type="match status" value="1"/>
</dbReference>
<dbReference type="GO" id="GO:0005525">
    <property type="term" value="F:GTP binding"/>
    <property type="evidence" value="ECO:0007669"/>
    <property type="project" value="UniProtKB-KW"/>
</dbReference>
<protein>
    <recommendedName>
        <fullName evidence="14">GTPase IMAP family member 8</fullName>
    </recommendedName>
    <alternativeName>
        <fullName evidence="15">Immune-associated nucleotide-binding protein 9</fullName>
    </alternativeName>
</protein>
<name>A0A3Q3GFQ8_9LABR</name>
<comment type="similarity">
    <text evidence="5">Belongs to the TRAFAC class TrmE-Era-EngA-EngB-Septin-like GTPase superfamily. AIG1/Toc34/Toc159-like paraseptin GTPase family. IAN subfamily.</text>
</comment>
<dbReference type="AlphaFoldDB" id="A0A3Q3GFQ8"/>
<dbReference type="Gene3D" id="3.40.50.300">
    <property type="entry name" value="P-loop containing nucleotide triphosphate hydrolases"/>
    <property type="match status" value="2"/>
</dbReference>
<proteinExistence type="inferred from homology"/>
<evidence type="ECO:0000256" key="15">
    <source>
        <dbReference type="ARBA" id="ARBA00077278"/>
    </source>
</evidence>
<keyword evidence="11" id="KW-0496">Mitochondrion</keyword>
<evidence type="ECO:0000313" key="18">
    <source>
        <dbReference type="Proteomes" id="UP000261660"/>
    </source>
</evidence>
<dbReference type="Pfam" id="PF04548">
    <property type="entry name" value="AIG1"/>
    <property type="match status" value="2"/>
</dbReference>
<reference evidence="17" key="1">
    <citation type="submission" date="2025-08" db="UniProtKB">
        <authorList>
            <consortium name="Ensembl"/>
        </authorList>
    </citation>
    <scope>IDENTIFICATION</scope>
</reference>
<evidence type="ECO:0000256" key="4">
    <source>
        <dbReference type="ARBA" id="ARBA00004555"/>
    </source>
</evidence>
<evidence type="ECO:0000256" key="2">
    <source>
        <dbReference type="ARBA" id="ARBA00004240"/>
    </source>
</evidence>
<dbReference type="PANTHER" id="PTHR10903">
    <property type="entry name" value="GTPASE, IMAP FAMILY MEMBER-RELATED"/>
    <property type="match status" value="1"/>
</dbReference>
<evidence type="ECO:0000256" key="8">
    <source>
        <dbReference type="ARBA" id="ARBA00022741"/>
    </source>
</evidence>
<dbReference type="InParanoid" id="A0A3Q3GFQ8"/>
<accession>A0A3Q3GFQ8</accession>
<dbReference type="InterPro" id="IPR045058">
    <property type="entry name" value="GIMA/IAN/Toc"/>
</dbReference>
<dbReference type="Ensembl" id="ENSLBET00000031128.1">
    <property type="protein sequence ID" value="ENSLBEP00000029728.1"/>
    <property type="gene ID" value="ENSLBEG00000022492.1"/>
</dbReference>
<dbReference type="GO" id="GO:0005794">
    <property type="term" value="C:Golgi apparatus"/>
    <property type="evidence" value="ECO:0007669"/>
    <property type="project" value="UniProtKB-SubCell"/>
</dbReference>
<evidence type="ECO:0000256" key="13">
    <source>
        <dbReference type="ARBA" id="ARBA00056809"/>
    </source>
</evidence>
<evidence type="ECO:0000259" key="16">
    <source>
        <dbReference type="PROSITE" id="PS51720"/>
    </source>
</evidence>
<keyword evidence="9" id="KW-0256">Endoplasmic reticulum</keyword>
<sequence length="436" mass="47793">MTGCLCSNMDRRSDLTIILLGNSGVGKSASGNTILGLTAFESRKSFASVTKEISIKTGTVFGKQISVVDTPGIFGSEDVIKSRCQGLLESSGPCLFLVVVKIDRFTIEQKNAVEAAVRVIGDQLLNSYLLFTQGDNLGSMSLEDFLNEDPNGPLVPLAQKFNGRHHVFINNENGDAEQVKMLLEKSGHLANPQPENAPPQRIVLLGLPGAGKSSSGNNILGSEKFRSESNFNPVSTETVSESATVEGRQVTVVDTPGLSQGTLSPKKLYLEIMSSVQKSEPGPHAFVIVVKIDRITELEIHLFELVEKLFGKDASKYVMVLFTHGDELRGKSISEMINDNPSVRKLVSSCNERYCVFDNTVRGNRGQVRNLLRKIDVMVRANGGNHYTSEMLKDPAFSLSKLWKEICEWFKRLLQEIAELFKSCAPSAKYAQIGMV</sequence>
<evidence type="ECO:0000256" key="6">
    <source>
        <dbReference type="ARBA" id="ARBA00022490"/>
    </source>
</evidence>
<keyword evidence="8" id="KW-0547">Nucleotide-binding</keyword>
<dbReference type="GO" id="GO:0005829">
    <property type="term" value="C:cytosol"/>
    <property type="evidence" value="ECO:0007669"/>
    <property type="project" value="UniProtKB-SubCell"/>
</dbReference>
<organism evidence="17 18">
    <name type="scientific">Labrus bergylta</name>
    <name type="common">ballan wrasse</name>
    <dbReference type="NCBI Taxonomy" id="56723"/>
    <lineage>
        <taxon>Eukaryota</taxon>
        <taxon>Metazoa</taxon>
        <taxon>Chordata</taxon>
        <taxon>Craniata</taxon>
        <taxon>Vertebrata</taxon>
        <taxon>Euteleostomi</taxon>
        <taxon>Actinopterygii</taxon>
        <taxon>Neopterygii</taxon>
        <taxon>Teleostei</taxon>
        <taxon>Neoteleostei</taxon>
        <taxon>Acanthomorphata</taxon>
        <taxon>Eupercaria</taxon>
        <taxon>Labriformes</taxon>
        <taxon>Labridae</taxon>
        <taxon>Labrus</taxon>
    </lineage>
</organism>
<evidence type="ECO:0000256" key="10">
    <source>
        <dbReference type="ARBA" id="ARBA00023034"/>
    </source>
</evidence>
<feature type="domain" description="AIG1-type G" evidence="16">
    <location>
        <begin position="197"/>
        <end position="396"/>
    </location>
</feature>
<reference evidence="17" key="2">
    <citation type="submission" date="2025-09" db="UniProtKB">
        <authorList>
            <consortium name="Ensembl"/>
        </authorList>
    </citation>
    <scope>IDENTIFICATION</scope>
</reference>
<evidence type="ECO:0000256" key="14">
    <source>
        <dbReference type="ARBA" id="ARBA00073539"/>
    </source>
</evidence>
<comment type="function">
    <text evidence="13">Exerts an anti-apoptotic effect in the immune system and is involved in responses to infections.</text>
</comment>
<dbReference type="PROSITE" id="PS51720">
    <property type="entry name" value="G_AIG1"/>
    <property type="match status" value="2"/>
</dbReference>
<keyword evidence="7" id="KW-0677">Repeat</keyword>
<keyword evidence="18" id="KW-1185">Reference proteome</keyword>
<evidence type="ECO:0000256" key="7">
    <source>
        <dbReference type="ARBA" id="ARBA00022737"/>
    </source>
</evidence>
<evidence type="ECO:0000256" key="1">
    <source>
        <dbReference type="ARBA" id="ARBA00004173"/>
    </source>
</evidence>
<keyword evidence="12" id="KW-0342">GTP-binding</keyword>
<dbReference type="STRING" id="56723.ENSLBEP00000029728"/>
<dbReference type="FunFam" id="3.40.50.300:FF:000536">
    <property type="entry name" value="GTPase IMAP family member 8"/>
    <property type="match status" value="1"/>
</dbReference>
<dbReference type="GeneTree" id="ENSGT01140000282522"/>
<dbReference type="SUPFAM" id="SSF52540">
    <property type="entry name" value="P-loop containing nucleoside triphosphate hydrolases"/>
    <property type="match status" value="2"/>
</dbReference>
<evidence type="ECO:0000256" key="12">
    <source>
        <dbReference type="ARBA" id="ARBA00023134"/>
    </source>
</evidence>
<dbReference type="Proteomes" id="UP000261660">
    <property type="component" value="Unplaced"/>
</dbReference>
<keyword evidence="10" id="KW-0333">Golgi apparatus</keyword>
<feature type="domain" description="AIG1-type G" evidence="16">
    <location>
        <begin position="12"/>
        <end position="194"/>
    </location>
</feature>
<evidence type="ECO:0000256" key="3">
    <source>
        <dbReference type="ARBA" id="ARBA00004514"/>
    </source>
</evidence>
<evidence type="ECO:0000256" key="5">
    <source>
        <dbReference type="ARBA" id="ARBA00008535"/>
    </source>
</evidence>
<dbReference type="InterPro" id="IPR027417">
    <property type="entry name" value="P-loop_NTPase"/>
</dbReference>
<dbReference type="GO" id="GO:0005783">
    <property type="term" value="C:endoplasmic reticulum"/>
    <property type="evidence" value="ECO:0007669"/>
    <property type="project" value="UniProtKB-SubCell"/>
</dbReference>
<keyword evidence="6" id="KW-0963">Cytoplasm</keyword>
<dbReference type="InterPro" id="IPR006703">
    <property type="entry name" value="G_AIG1"/>
</dbReference>
<evidence type="ECO:0000313" key="17">
    <source>
        <dbReference type="Ensembl" id="ENSLBEP00000029728.1"/>
    </source>
</evidence>